<accession>A0A0N1IWQ1</accession>
<dbReference type="Proteomes" id="UP000037688">
    <property type="component" value="Unassembled WGS sequence"/>
</dbReference>
<keyword evidence="2" id="KW-1185">Reference proteome</keyword>
<dbReference type="OrthoDB" id="9770043at2"/>
<dbReference type="EMBL" id="LITU01000059">
    <property type="protein sequence ID" value="KOY15884.1"/>
    <property type="molecule type" value="Genomic_DNA"/>
</dbReference>
<reference evidence="1 2" key="1">
    <citation type="submission" date="2015-08" db="EMBL/GenBank/DDBJ databases">
        <title>Draft genome sequence of cellulolytic and xylanolytic Paenibacillus sp. A59, isolated from a decaying forest soil from Patagonia, Argentina.</title>
        <authorList>
            <person name="Ghio S."/>
            <person name="Caceres A.M."/>
            <person name="Talia P."/>
            <person name="Grasso D."/>
            <person name="Campos E."/>
        </authorList>
    </citation>
    <scope>NUCLEOTIDE SEQUENCE [LARGE SCALE GENOMIC DNA]</scope>
    <source>
        <strain evidence="1 2">A59</strain>
    </source>
</reference>
<sequence>MNQVNLISEDIGNVDLKGSIEKVDTGYDVIAGGQDIWGTSDQFHFSYVTIHDDFDMAVRLESLSMADLYTKAGLMARKSLVADSEHVFFMVFPDNSSRNKNNGGYEFQYREKSGGDSLAIYPKDYSSEPAEFPINYPNTWLRLKRSGNVFYGFYSTDGETWILYSIHEMKIDRTVYLGLAVTSHNENNTVKASFRDITITSNSIASEKVWV</sequence>
<dbReference type="AlphaFoldDB" id="A0A0N1IWQ1"/>
<evidence type="ECO:0008006" key="3">
    <source>
        <dbReference type="Google" id="ProtNLM"/>
    </source>
</evidence>
<evidence type="ECO:0000313" key="2">
    <source>
        <dbReference type="Proteomes" id="UP000037688"/>
    </source>
</evidence>
<dbReference type="Pfam" id="PF07081">
    <property type="entry name" value="DUF1349"/>
    <property type="match status" value="1"/>
</dbReference>
<dbReference type="SUPFAM" id="SSF49899">
    <property type="entry name" value="Concanavalin A-like lectins/glucanases"/>
    <property type="match status" value="1"/>
</dbReference>
<organism evidence="1 2">
    <name type="scientific">Paenibacillus xylanivorans</name>
    <dbReference type="NCBI Taxonomy" id="1705561"/>
    <lineage>
        <taxon>Bacteria</taxon>
        <taxon>Bacillati</taxon>
        <taxon>Bacillota</taxon>
        <taxon>Bacilli</taxon>
        <taxon>Bacillales</taxon>
        <taxon>Paenibacillaceae</taxon>
        <taxon>Paenibacillus</taxon>
    </lineage>
</organism>
<dbReference type="InterPro" id="IPR009784">
    <property type="entry name" value="DUF1349"/>
</dbReference>
<dbReference type="Gene3D" id="2.60.120.200">
    <property type="match status" value="1"/>
</dbReference>
<comment type="caution">
    <text evidence="1">The sequence shown here is derived from an EMBL/GenBank/DDBJ whole genome shotgun (WGS) entry which is preliminary data.</text>
</comment>
<name>A0A0N1IWQ1_9BACL</name>
<dbReference type="InterPro" id="IPR013320">
    <property type="entry name" value="ConA-like_dom_sf"/>
</dbReference>
<dbReference type="PATRIC" id="fig|1705561.3.peg.2875"/>
<dbReference type="RefSeq" id="WP_053781495.1">
    <property type="nucleotide sequence ID" value="NZ_LITU01000059.1"/>
</dbReference>
<gene>
    <name evidence="1" type="ORF">AMS66_14730</name>
</gene>
<evidence type="ECO:0000313" key="1">
    <source>
        <dbReference type="EMBL" id="KOY15884.1"/>
    </source>
</evidence>
<proteinExistence type="predicted"/>
<protein>
    <recommendedName>
        <fullName evidence="3">Beta-xylosidase C-terminal Concanavalin A-like domain-containing protein</fullName>
    </recommendedName>
</protein>